<keyword evidence="4" id="KW-1185">Reference proteome</keyword>
<dbReference type="EMBL" id="ML977008">
    <property type="protein sequence ID" value="KAF1952814.1"/>
    <property type="molecule type" value="Genomic_DNA"/>
</dbReference>
<name>A0A6A5T972_9PLEO</name>
<dbReference type="OrthoDB" id="5335351at2759"/>
<feature type="region of interest" description="Disordered" evidence="1">
    <location>
        <begin position="1"/>
        <end position="48"/>
    </location>
</feature>
<organism evidence="2 4">
    <name type="scientific">Byssothecium circinans</name>
    <dbReference type="NCBI Taxonomy" id="147558"/>
    <lineage>
        <taxon>Eukaryota</taxon>
        <taxon>Fungi</taxon>
        <taxon>Dikarya</taxon>
        <taxon>Ascomycota</taxon>
        <taxon>Pezizomycotina</taxon>
        <taxon>Dothideomycetes</taxon>
        <taxon>Pleosporomycetidae</taxon>
        <taxon>Pleosporales</taxon>
        <taxon>Massarineae</taxon>
        <taxon>Massarinaceae</taxon>
        <taxon>Byssothecium</taxon>
    </lineage>
</organism>
<evidence type="ECO:0000313" key="2">
    <source>
        <dbReference type="EMBL" id="KAF1948800.1"/>
    </source>
</evidence>
<reference evidence="2" key="1">
    <citation type="journal article" date="2020" name="Stud. Mycol.">
        <title>101 Dothideomycetes genomes: a test case for predicting lifestyles and emergence of pathogens.</title>
        <authorList>
            <person name="Haridas S."/>
            <person name="Albert R."/>
            <person name="Binder M."/>
            <person name="Bloem J."/>
            <person name="Labutti K."/>
            <person name="Salamov A."/>
            <person name="Andreopoulos B."/>
            <person name="Baker S."/>
            <person name="Barry K."/>
            <person name="Bills G."/>
            <person name="Bluhm B."/>
            <person name="Cannon C."/>
            <person name="Castanera R."/>
            <person name="Culley D."/>
            <person name="Daum C."/>
            <person name="Ezra D."/>
            <person name="Gonzalez J."/>
            <person name="Henrissat B."/>
            <person name="Kuo A."/>
            <person name="Liang C."/>
            <person name="Lipzen A."/>
            <person name="Lutzoni F."/>
            <person name="Magnuson J."/>
            <person name="Mondo S."/>
            <person name="Nolan M."/>
            <person name="Ohm R."/>
            <person name="Pangilinan J."/>
            <person name="Park H.-J."/>
            <person name="Ramirez L."/>
            <person name="Alfaro M."/>
            <person name="Sun H."/>
            <person name="Tritt A."/>
            <person name="Yoshinaga Y."/>
            <person name="Zwiers L.-H."/>
            <person name="Turgeon B."/>
            <person name="Goodwin S."/>
            <person name="Spatafora J."/>
            <person name="Crous P."/>
            <person name="Grigoriev I."/>
        </authorList>
    </citation>
    <scope>NUCLEOTIDE SEQUENCE</scope>
    <source>
        <strain evidence="2">CBS 675.92</strain>
    </source>
</reference>
<proteinExistence type="predicted"/>
<dbReference type="Proteomes" id="UP000800035">
    <property type="component" value="Unassembled WGS sequence"/>
</dbReference>
<evidence type="ECO:0000256" key="1">
    <source>
        <dbReference type="SAM" id="MobiDB-lite"/>
    </source>
</evidence>
<accession>A0A6A5T972</accession>
<feature type="compositionally biased region" description="Polar residues" evidence="1">
    <location>
        <begin position="39"/>
        <end position="48"/>
    </location>
</feature>
<gene>
    <name evidence="3" type="ORF">CC80DRAFT_421722</name>
    <name evidence="2" type="ORF">CC80DRAFT_430693</name>
</gene>
<evidence type="ECO:0000313" key="4">
    <source>
        <dbReference type="Proteomes" id="UP000800035"/>
    </source>
</evidence>
<protein>
    <submittedName>
        <fullName evidence="2">Uncharacterized protein</fullName>
    </submittedName>
</protein>
<feature type="compositionally biased region" description="Polar residues" evidence="1">
    <location>
        <begin position="8"/>
        <end position="23"/>
    </location>
</feature>
<dbReference type="AlphaFoldDB" id="A0A6A5T972"/>
<dbReference type="EMBL" id="ML977048">
    <property type="protein sequence ID" value="KAF1948800.1"/>
    <property type="molecule type" value="Genomic_DNA"/>
</dbReference>
<sequence>METDTRTNKSAPPQGSATRQAHPTTLKRAGSGETERPPSAQQLNTAATNEVVDLGEEVESQEDDWDPGEEIEEFDWNALHERYHTAINQASDEEGKLAEEWASLMDFFRVWAEAGHSQETDRSYSRFRTRMAYTQHAEGEFEKTRNHYTQVVQAFERAMSLLQDAGLRN</sequence>
<evidence type="ECO:0000313" key="3">
    <source>
        <dbReference type="EMBL" id="KAF1952814.1"/>
    </source>
</evidence>